<keyword evidence="4 7" id="KW-1133">Transmembrane helix</keyword>
<protein>
    <recommendedName>
        <fullName evidence="10">Gustatory receptor</fullName>
    </recommendedName>
</protein>
<dbReference type="InterPro" id="IPR013604">
    <property type="entry name" value="7TM_chemorcpt"/>
</dbReference>
<keyword evidence="6" id="KW-0675">Receptor</keyword>
<dbReference type="GO" id="GO:0051606">
    <property type="term" value="P:detection of stimulus"/>
    <property type="evidence" value="ECO:0007669"/>
    <property type="project" value="UniProtKB-ARBA"/>
</dbReference>
<dbReference type="EMBL" id="BMAO01005797">
    <property type="protein sequence ID" value="GFR04038.1"/>
    <property type="molecule type" value="Genomic_DNA"/>
</dbReference>
<keyword evidence="3 7" id="KW-0812">Transmembrane</keyword>
<organism evidence="8 9">
    <name type="scientific">Trichonephila clavata</name>
    <name type="common">Joro spider</name>
    <name type="synonym">Nephila clavata</name>
    <dbReference type="NCBI Taxonomy" id="2740835"/>
    <lineage>
        <taxon>Eukaryota</taxon>
        <taxon>Metazoa</taxon>
        <taxon>Ecdysozoa</taxon>
        <taxon>Arthropoda</taxon>
        <taxon>Chelicerata</taxon>
        <taxon>Arachnida</taxon>
        <taxon>Araneae</taxon>
        <taxon>Araneomorphae</taxon>
        <taxon>Entelegynae</taxon>
        <taxon>Araneoidea</taxon>
        <taxon>Nephilidae</taxon>
        <taxon>Trichonephila</taxon>
    </lineage>
</organism>
<feature type="transmembrane region" description="Helical" evidence="7">
    <location>
        <begin position="271"/>
        <end position="291"/>
    </location>
</feature>
<sequence length="417" mass="47531">MTRYIHSRPRNVRVNKFDSNSAKENGANLSEDFNLLFKFLLLAGLVFPPLNSKKQKLKWYAKAFEAAVHLCAISIIVVNIFFWQRRYSSVTLHFSTSLTIFLAISVRFVLCLVRRKIPYMARNLVLLYDDIMWNKPHKSLKNKIMLGFCVPILLTIISSILDVYHIQAERTKDEHSILFIIKSNGKGCQMWMYYMLLVLVPIKMYYAYGVSVIIFIPCVVVYNIAKRVVLALDEQIRSHDDSKFIVTSRSINVYLNFYNRLSRTIAEIDDVLSPCVLLLYGLMVSGQFYTLTVLISKDTELTSLTTVLQNVIVFLLTTGAFLLITLTASQVTEVAENIKRSLYNLADNITNNGEIAVSEKDVTNSYLVLIAILNGSQLTFTGWKMFNINRSFILTTMGVMISYGVIIVQIGHKNDST</sequence>
<dbReference type="GO" id="GO:0038023">
    <property type="term" value="F:signaling receptor activity"/>
    <property type="evidence" value="ECO:0007669"/>
    <property type="project" value="UniProtKB-ARBA"/>
</dbReference>
<evidence type="ECO:0000256" key="2">
    <source>
        <dbReference type="ARBA" id="ARBA00022475"/>
    </source>
</evidence>
<feature type="transmembrane region" description="Helical" evidence="7">
    <location>
        <begin position="90"/>
        <end position="113"/>
    </location>
</feature>
<feature type="transmembrane region" description="Helical" evidence="7">
    <location>
        <begin position="311"/>
        <end position="331"/>
    </location>
</feature>
<dbReference type="OrthoDB" id="5800391at2759"/>
<accession>A0A8X6GHL0</accession>
<gene>
    <name evidence="8" type="primary">AVEN_133727_1</name>
    <name evidence="8" type="ORF">TNCT_691381</name>
</gene>
<evidence type="ECO:0000256" key="5">
    <source>
        <dbReference type="ARBA" id="ARBA00023136"/>
    </source>
</evidence>
<dbReference type="GO" id="GO:0050909">
    <property type="term" value="P:sensory perception of taste"/>
    <property type="evidence" value="ECO:0007669"/>
    <property type="project" value="InterPro"/>
</dbReference>
<dbReference type="PANTHER" id="PTHR21421:SF29">
    <property type="entry name" value="GUSTATORY RECEPTOR 5A FOR TREHALOSE-RELATED"/>
    <property type="match status" value="1"/>
</dbReference>
<feature type="transmembrane region" description="Helical" evidence="7">
    <location>
        <begin position="205"/>
        <end position="225"/>
    </location>
</feature>
<comment type="caution">
    <text evidence="8">The sequence shown here is derived from an EMBL/GenBank/DDBJ whole genome shotgun (WGS) entry which is preliminary data.</text>
</comment>
<evidence type="ECO:0000256" key="6">
    <source>
        <dbReference type="ARBA" id="ARBA00023170"/>
    </source>
</evidence>
<reference evidence="8" key="1">
    <citation type="submission" date="2020-07" db="EMBL/GenBank/DDBJ databases">
        <title>Multicomponent nature underlies the extraordinary mechanical properties of spider dragline silk.</title>
        <authorList>
            <person name="Kono N."/>
            <person name="Nakamura H."/>
            <person name="Mori M."/>
            <person name="Yoshida Y."/>
            <person name="Ohtoshi R."/>
            <person name="Malay A.D."/>
            <person name="Moran D.A.P."/>
            <person name="Tomita M."/>
            <person name="Numata K."/>
            <person name="Arakawa K."/>
        </authorList>
    </citation>
    <scope>NUCLEOTIDE SEQUENCE</scope>
</reference>
<keyword evidence="2" id="KW-1003">Cell membrane</keyword>
<evidence type="ECO:0000256" key="3">
    <source>
        <dbReference type="ARBA" id="ARBA00022692"/>
    </source>
</evidence>
<dbReference type="AlphaFoldDB" id="A0A8X6GHL0"/>
<feature type="transmembrane region" description="Helical" evidence="7">
    <location>
        <begin position="144"/>
        <end position="166"/>
    </location>
</feature>
<keyword evidence="9" id="KW-1185">Reference proteome</keyword>
<feature type="transmembrane region" description="Helical" evidence="7">
    <location>
        <begin position="392"/>
        <end position="411"/>
    </location>
</feature>
<feature type="transmembrane region" description="Helical" evidence="7">
    <location>
        <begin position="63"/>
        <end position="84"/>
    </location>
</feature>
<evidence type="ECO:0000256" key="1">
    <source>
        <dbReference type="ARBA" id="ARBA00004651"/>
    </source>
</evidence>
<dbReference type="GO" id="GO:0005886">
    <property type="term" value="C:plasma membrane"/>
    <property type="evidence" value="ECO:0007669"/>
    <property type="project" value="UniProtKB-SubCell"/>
</dbReference>
<name>A0A8X6GHL0_TRICU</name>
<evidence type="ECO:0000256" key="4">
    <source>
        <dbReference type="ARBA" id="ARBA00022989"/>
    </source>
</evidence>
<evidence type="ECO:0000256" key="7">
    <source>
        <dbReference type="SAM" id="Phobius"/>
    </source>
</evidence>
<keyword evidence="5 7" id="KW-0472">Membrane</keyword>
<evidence type="ECO:0000313" key="9">
    <source>
        <dbReference type="Proteomes" id="UP000887116"/>
    </source>
</evidence>
<dbReference type="Pfam" id="PF08395">
    <property type="entry name" value="7tm_7"/>
    <property type="match status" value="1"/>
</dbReference>
<dbReference type="Proteomes" id="UP000887116">
    <property type="component" value="Unassembled WGS sequence"/>
</dbReference>
<evidence type="ECO:0008006" key="10">
    <source>
        <dbReference type="Google" id="ProtNLM"/>
    </source>
</evidence>
<comment type="subcellular location">
    <subcellularLocation>
        <location evidence="1">Cell membrane</location>
        <topology evidence="1">Multi-pass membrane protein</topology>
    </subcellularLocation>
</comment>
<proteinExistence type="predicted"/>
<dbReference type="PANTHER" id="PTHR21421">
    <property type="entry name" value="GUSTATORY RECEPTOR"/>
    <property type="match status" value="1"/>
</dbReference>
<evidence type="ECO:0000313" key="8">
    <source>
        <dbReference type="EMBL" id="GFR04038.1"/>
    </source>
</evidence>